<feature type="transmembrane region" description="Helical" evidence="1">
    <location>
        <begin position="7"/>
        <end position="29"/>
    </location>
</feature>
<feature type="transmembrane region" description="Helical" evidence="1">
    <location>
        <begin position="75"/>
        <end position="95"/>
    </location>
</feature>
<evidence type="ECO:0000259" key="2">
    <source>
        <dbReference type="Pfam" id="PF09323"/>
    </source>
</evidence>
<dbReference type="InterPro" id="IPR048493">
    <property type="entry name" value="DUF1980_N"/>
</dbReference>
<protein>
    <submittedName>
        <fullName evidence="4">TIGR03943 family protein</fullName>
    </submittedName>
</protein>
<dbReference type="InterPro" id="IPR015402">
    <property type="entry name" value="DUF1980"/>
</dbReference>
<keyword evidence="1" id="KW-0472">Membrane</keyword>
<organism evidence="4 5">
    <name type="scientific">Mycobacterium gallinarum</name>
    <dbReference type="NCBI Taxonomy" id="39689"/>
    <lineage>
        <taxon>Bacteria</taxon>
        <taxon>Bacillati</taxon>
        <taxon>Actinomycetota</taxon>
        <taxon>Actinomycetes</taxon>
        <taxon>Mycobacteriales</taxon>
        <taxon>Mycobacteriaceae</taxon>
        <taxon>Mycobacterium</taxon>
    </lineage>
</organism>
<name>A0A9W4B5C4_9MYCO</name>
<evidence type="ECO:0000256" key="1">
    <source>
        <dbReference type="SAM" id="Phobius"/>
    </source>
</evidence>
<evidence type="ECO:0000313" key="4">
    <source>
        <dbReference type="EMBL" id="BBY94204.1"/>
    </source>
</evidence>
<dbReference type="AlphaFoldDB" id="A0A9W4B5C4"/>
<keyword evidence="1" id="KW-0812">Transmembrane</keyword>
<dbReference type="PANTHER" id="PTHR40047">
    <property type="entry name" value="UPF0703 PROTEIN YCGQ"/>
    <property type="match status" value="1"/>
</dbReference>
<accession>A0A9W4B5C4</accession>
<evidence type="ECO:0000259" key="3">
    <source>
        <dbReference type="Pfam" id="PF21537"/>
    </source>
</evidence>
<gene>
    <name evidence="4" type="ORF">MGALJ_38730</name>
</gene>
<feature type="domain" description="DUF1980" evidence="3">
    <location>
        <begin position="142"/>
        <end position="238"/>
    </location>
</feature>
<dbReference type="KEGG" id="mgau:MGALJ_38730"/>
<proteinExistence type="predicted"/>
<dbReference type="Pfam" id="PF09323">
    <property type="entry name" value="DUF1980"/>
    <property type="match status" value="1"/>
</dbReference>
<dbReference type="InterPro" id="IPR052955">
    <property type="entry name" value="UPF0703_membrane_permease"/>
</dbReference>
<evidence type="ECO:0000313" key="5">
    <source>
        <dbReference type="Proteomes" id="UP000465785"/>
    </source>
</evidence>
<dbReference type="EMBL" id="AP022601">
    <property type="protein sequence ID" value="BBY94204.1"/>
    <property type="molecule type" value="Genomic_DNA"/>
</dbReference>
<feature type="domain" description="DUF1980" evidence="2">
    <location>
        <begin position="19"/>
        <end position="95"/>
    </location>
</feature>
<dbReference type="InterPro" id="IPR048447">
    <property type="entry name" value="DUF1980_C"/>
</dbReference>
<dbReference type="Pfam" id="PF21537">
    <property type="entry name" value="DUF1980_C"/>
    <property type="match status" value="1"/>
</dbReference>
<keyword evidence="5" id="KW-1185">Reference proteome</keyword>
<sequence>MSRETENVLLLLVGMATGIITITGTYTRYVKPSLLPWLAVSAILLIVLALISIVRDIRRGAADAPHDDGHAHRASAAWLLVVPIAVIGFIVPPAIAPEAATPSVTEVSSEVQRRPFPALPAERAPAISLPELLVRIARDSANTLDGRLITVTGFTFKEDGRTDLARVVIICCAADASLARIRVSGPAAQQIAAYPENTWLRVEAEVPSGQTFSRNGPIAVMEVFSATRIEPPANLYEY</sequence>
<dbReference type="RefSeq" id="WP_163731505.1">
    <property type="nucleotide sequence ID" value="NZ_AP022601.1"/>
</dbReference>
<keyword evidence="1" id="KW-1133">Transmembrane helix</keyword>
<dbReference type="Proteomes" id="UP000465785">
    <property type="component" value="Chromosome"/>
</dbReference>
<feature type="transmembrane region" description="Helical" evidence="1">
    <location>
        <begin position="35"/>
        <end position="54"/>
    </location>
</feature>
<dbReference type="PANTHER" id="PTHR40047:SF1">
    <property type="entry name" value="UPF0703 PROTEIN YCGQ"/>
    <property type="match status" value="1"/>
</dbReference>
<dbReference type="NCBIfam" id="TIGR03943">
    <property type="entry name" value="TIGR03943 family putative permease subunit"/>
    <property type="match status" value="1"/>
</dbReference>
<reference evidence="4 5" key="1">
    <citation type="journal article" date="2019" name="Emerg. Microbes Infect.">
        <title>Comprehensive subspecies identification of 175 nontuberculous mycobacteria species based on 7547 genomic profiles.</title>
        <authorList>
            <person name="Matsumoto Y."/>
            <person name="Kinjo T."/>
            <person name="Motooka D."/>
            <person name="Nabeya D."/>
            <person name="Jung N."/>
            <person name="Uechi K."/>
            <person name="Horii T."/>
            <person name="Iida T."/>
            <person name="Fujita J."/>
            <person name="Nakamura S."/>
        </authorList>
    </citation>
    <scope>NUCLEOTIDE SEQUENCE [LARGE SCALE GENOMIC DNA]</scope>
    <source>
        <strain evidence="4 5">JCM 6399</strain>
    </source>
</reference>